<dbReference type="Proteomes" id="UP001642464">
    <property type="component" value="Unassembled WGS sequence"/>
</dbReference>
<keyword evidence="1" id="KW-0812">Transmembrane</keyword>
<feature type="transmembrane region" description="Helical" evidence="1">
    <location>
        <begin position="310"/>
        <end position="333"/>
    </location>
</feature>
<feature type="transmembrane region" description="Helical" evidence="1">
    <location>
        <begin position="539"/>
        <end position="560"/>
    </location>
</feature>
<feature type="transmembrane region" description="Helical" evidence="1">
    <location>
        <begin position="615"/>
        <end position="637"/>
    </location>
</feature>
<comment type="caution">
    <text evidence="2">The sequence shown here is derived from an EMBL/GenBank/DDBJ whole genome shotgun (WGS) entry which is preliminary data.</text>
</comment>
<reference evidence="2 3" key="1">
    <citation type="submission" date="2024-02" db="EMBL/GenBank/DDBJ databases">
        <authorList>
            <person name="Chen Y."/>
            <person name="Shah S."/>
            <person name="Dougan E. K."/>
            <person name="Thang M."/>
            <person name="Chan C."/>
        </authorList>
    </citation>
    <scope>NUCLEOTIDE SEQUENCE [LARGE SCALE GENOMIC DNA]</scope>
</reference>
<keyword evidence="1" id="KW-1133">Transmembrane helix</keyword>
<name>A0ABP0NUU8_9DINO</name>
<keyword evidence="1" id="KW-0472">Membrane</keyword>
<organism evidence="2 3">
    <name type="scientific">Durusdinium trenchii</name>
    <dbReference type="NCBI Taxonomy" id="1381693"/>
    <lineage>
        <taxon>Eukaryota</taxon>
        <taxon>Sar</taxon>
        <taxon>Alveolata</taxon>
        <taxon>Dinophyceae</taxon>
        <taxon>Suessiales</taxon>
        <taxon>Symbiodiniaceae</taxon>
        <taxon>Durusdinium</taxon>
    </lineage>
</organism>
<sequence>MLSLQVSLLSGQTIEVQIPPDASLNRLRRLVQSKLQKSFSFLARSDGRSLPNVGSLASEELQDGEELTAVFKLHPRLCAHPDGAANLNRRGMRVSFLEVRLGRFPRFCSMEVIRRQAAFAQEKGLFKAARAWHVSANFVGWKCAETSCSTLPQVSEVDFFISHSWACPSWKKFLAACFHLNLDAAIVLSNLTCFGGVLILRAHAGSFVGIASACQGWLQSALMFYPMGVFLATFFFGHLVSRRSFWIDGVCINEETLLAKYHTIQAIPAFVAYSKQMLVLWDCTYLERLWCLYEIAVFAKTSQTHDTTFVPIWAAIWTLTTMIAIFLASVSYLDTLPPHLDLDTEGSLFLSWFKSTWGPPEGCVIAALPFSWFCLQKLHGHERMLNQISNFDFRNAKCTLETDRVTIEQQVVDLFDEALEGPASVALSFDMEEVDASRTDAQMTADPLLQLSPRSLQSFRHVTSYPSRGEVVDQFNSYVRGPLRQRVLGLVGSEVDIPFKWCLTVMMPAWWSAWAMVLGCENRDCHTSCSQEGYSSVSLYWLTTAAVNLIICPIAGTLNFPLALRANHVVAGLISGSVPQLVLGTLFTTVVLLLVQGFQATAVGGLAVIVTKSSWPWLLGYMAGLALIFWQVWWFFFRKASALSQRPLLRA</sequence>
<feature type="transmembrane region" description="Helical" evidence="1">
    <location>
        <begin position="357"/>
        <end position="375"/>
    </location>
</feature>
<evidence type="ECO:0000313" key="2">
    <source>
        <dbReference type="EMBL" id="CAK9067571.1"/>
    </source>
</evidence>
<accession>A0ABP0NUU8</accession>
<evidence type="ECO:0000256" key="1">
    <source>
        <dbReference type="SAM" id="Phobius"/>
    </source>
</evidence>
<evidence type="ECO:0008006" key="4">
    <source>
        <dbReference type="Google" id="ProtNLM"/>
    </source>
</evidence>
<protein>
    <recommendedName>
        <fullName evidence="4">Ubiquitin-like domain-containing protein</fullName>
    </recommendedName>
</protein>
<proteinExistence type="predicted"/>
<evidence type="ECO:0000313" key="3">
    <source>
        <dbReference type="Proteomes" id="UP001642464"/>
    </source>
</evidence>
<feature type="transmembrane region" description="Helical" evidence="1">
    <location>
        <begin position="222"/>
        <end position="240"/>
    </location>
</feature>
<gene>
    <name evidence="2" type="ORF">SCF082_LOCUS34185</name>
</gene>
<keyword evidence="3" id="KW-1185">Reference proteome</keyword>
<feature type="transmembrane region" description="Helical" evidence="1">
    <location>
        <begin position="581"/>
        <end position="609"/>
    </location>
</feature>
<dbReference type="EMBL" id="CAXAMM010031112">
    <property type="protein sequence ID" value="CAK9067571.1"/>
    <property type="molecule type" value="Genomic_DNA"/>
</dbReference>